<keyword evidence="1" id="KW-0472">Membrane</keyword>
<evidence type="ECO:0000313" key="2">
    <source>
        <dbReference type="EMBL" id="SKA61778.1"/>
    </source>
</evidence>
<evidence type="ECO:0000313" key="3">
    <source>
        <dbReference type="Proteomes" id="UP000190814"/>
    </source>
</evidence>
<dbReference type="Proteomes" id="UP000190814">
    <property type="component" value="Unassembled WGS sequence"/>
</dbReference>
<dbReference type="RefSeq" id="WP_143405019.1">
    <property type="nucleotide sequence ID" value="NZ_FUXZ01000003.1"/>
</dbReference>
<name>A0A1T4VA19_9FIRM</name>
<sequence length="272" mass="32964">MVTSQAQWIFIRNWWVDREERKGEVMKKEITVQMKFYMFKFMLRITAFTIVLYFYVFHKQMLWEFVNTPFWKVVTPIHVLWLCFMTIMILHIFPFDKLTMALLKSKKEKFVPVDNLDHYKLLKFVQDMNIKAWRVMLVWLLGNGVLGVLYLAGILEDVDLVMATVFFFICDYICILIFCPFQTFIMHNKCCVNCRIYDWGHFMMFTPMLFLRNFFSWSLFFTSCVVLIHWEIVYAKHPERFWEGTNKRLQCGNCKDKTCKLKINRVKPDKID</sequence>
<dbReference type="AlphaFoldDB" id="A0A1T4VA19"/>
<dbReference type="STRING" id="39495.SAMN02745111_00560"/>
<gene>
    <name evidence="2" type="ORF">SAMN02745111_00560</name>
</gene>
<feature type="transmembrane region" description="Helical" evidence="1">
    <location>
        <begin position="77"/>
        <end position="95"/>
    </location>
</feature>
<proteinExistence type="predicted"/>
<feature type="transmembrane region" description="Helical" evidence="1">
    <location>
        <begin position="36"/>
        <end position="57"/>
    </location>
</feature>
<feature type="transmembrane region" description="Helical" evidence="1">
    <location>
        <begin position="209"/>
        <end position="230"/>
    </location>
</feature>
<keyword evidence="1" id="KW-0812">Transmembrane</keyword>
<evidence type="ECO:0000256" key="1">
    <source>
        <dbReference type="SAM" id="Phobius"/>
    </source>
</evidence>
<accession>A0A1T4VA19</accession>
<dbReference type="OrthoDB" id="1650312at2"/>
<organism evidence="2 3">
    <name type="scientific">Eubacterium uniforme</name>
    <dbReference type="NCBI Taxonomy" id="39495"/>
    <lineage>
        <taxon>Bacteria</taxon>
        <taxon>Bacillati</taxon>
        <taxon>Bacillota</taxon>
        <taxon>Clostridia</taxon>
        <taxon>Eubacteriales</taxon>
        <taxon>Eubacteriaceae</taxon>
        <taxon>Eubacterium</taxon>
    </lineage>
</organism>
<protein>
    <submittedName>
        <fullName evidence="2">Uncharacterized protein</fullName>
    </submittedName>
</protein>
<keyword evidence="1" id="KW-1133">Transmembrane helix</keyword>
<feature type="transmembrane region" description="Helical" evidence="1">
    <location>
        <begin position="132"/>
        <end position="154"/>
    </location>
</feature>
<reference evidence="2 3" key="1">
    <citation type="submission" date="2017-02" db="EMBL/GenBank/DDBJ databases">
        <authorList>
            <person name="Peterson S.W."/>
        </authorList>
    </citation>
    <scope>NUCLEOTIDE SEQUENCE [LARGE SCALE GENOMIC DNA]</scope>
    <source>
        <strain evidence="2 3">ATCC 35992</strain>
    </source>
</reference>
<dbReference type="EMBL" id="FUXZ01000003">
    <property type="protein sequence ID" value="SKA61778.1"/>
    <property type="molecule type" value="Genomic_DNA"/>
</dbReference>
<feature type="transmembrane region" description="Helical" evidence="1">
    <location>
        <begin position="160"/>
        <end position="179"/>
    </location>
</feature>
<keyword evidence="3" id="KW-1185">Reference proteome</keyword>